<dbReference type="EMBL" id="BSYO01000036">
    <property type="protein sequence ID" value="GMH29302.1"/>
    <property type="molecule type" value="Genomic_DNA"/>
</dbReference>
<dbReference type="Proteomes" id="UP001279734">
    <property type="component" value="Unassembled WGS sequence"/>
</dbReference>
<keyword evidence="2" id="KW-1185">Reference proteome</keyword>
<evidence type="ECO:0000313" key="1">
    <source>
        <dbReference type="EMBL" id="GMH29302.1"/>
    </source>
</evidence>
<organism evidence="1 2">
    <name type="scientific">Nepenthes gracilis</name>
    <name type="common">Slender pitcher plant</name>
    <dbReference type="NCBI Taxonomy" id="150966"/>
    <lineage>
        <taxon>Eukaryota</taxon>
        <taxon>Viridiplantae</taxon>
        <taxon>Streptophyta</taxon>
        <taxon>Embryophyta</taxon>
        <taxon>Tracheophyta</taxon>
        <taxon>Spermatophyta</taxon>
        <taxon>Magnoliopsida</taxon>
        <taxon>eudicotyledons</taxon>
        <taxon>Gunneridae</taxon>
        <taxon>Pentapetalae</taxon>
        <taxon>Caryophyllales</taxon>
        <taxon>Nepenthaceae</taxon>
        <taxon>Nepenthes</taxon>
    </lineage>
</organism>
<evidence type="ECO:0000313" key="2">
    <source>
        <dbReference type="Proteomes" id="UP001279734"/>
    </source>
</evidence>
<gene>
    <name evidence="1" type="ORF">Nepgr_031145</name>
</gene>
<comment type="caution">
    <text evidence="1">The sequence shown here is derived from an EMBL/GenBank/DDBJ whole genome shotgun (WGS) entry which is preliminary data.</text>
</comment>
<sequence>MKNSGLYRLTRFVLGTVESRKRETASHPQVEGFFGFRPPSPRPLLPPRLFTDLIQNSYLDRKLWDDDDE</sequence>
<proteinExistence type="predicted"/>
<dbReference type="AlphaFoldDB" id="A0AAD3TGZ6"/>
<reference evidence="1" key="1">
    <citation type="submission" date="2023-05" db="EMBL/GenBank/DDBJ databases">
        <title>Nepenthes gracilis genome sequencing.</title>
        <authorList>
            <person name="Fukushima K."/>
        </authorList>
    </citation>
    <scope>NUCLEOTIDE SEQUENCE</scope>
    <source>
        <strain evidence="1">SING2019-196</strain>
    </source>
</reference>
<name>A0AAD3TGZ6_NEPGR</name>
<accession>A0AAD3TGZ6</accession>
<protein>
    <submittedName>
        <fullName evidence="1">Uncharacterized protein</fullName>
    </submittedName>
</protein>